<evidence type="ECO:0000313" key="1">
    <source>
        <dbReference type="EMBL" id="KRY36539.1"/>
    </source>
</evidence>
<keyword evidence="2" id="KW-1185">Reference proteome</keyword>
<dbReference type="EMBL" id="JYDH01000042">
    <property type="protein sequence ID" value="KRY36539.1"/>
    <property type="molecule type" value="Genomic_DNA"/>
</dbReference>
<reference evidence="1 2" key="1">
    <citation type="submission" date="2015-01" db="EMBL/GenBank/DDBJ databases">
        <title>Evolution of Trichinella species and genotypes.</title>
        <authorList>
            <person name="Korhonen P.K."/>
            <person name="Edoardo P."/>
            <person name="Giuseppe L.R."/>
            <person name="Gasser R.B."/>
        </authorList>
    </citation>
    <scope>NUCLEOTIDE SEQUENCE [LARGE SCALE GENOMIC DNA]</scope>
    <source>
        <strain evidence="1">ISS3</strain>
    </source>
</reference>
<comment type="caution">
    <text evidence="1">The sequence shown here is derived from an EMBL/GenBank/DDBJ whole genome shotgun (WGS) entry which is preliminary data.</text>
</comment>
<protein>
    <submittedName>
        <fullName evidence="1">Uncharacterized protein</fullName>
    </submittedName>
</protein>
<dbReference type="AlphaFoldDB" id="A0A0V1BHB7"/>
<dbReference type="Proteomes" id="UP000054776">
    <property type="component" value="Unassembled WGS sequence"/>
</dbReference>
<sequence>MYYFRRPESAKNAVHQMAGNGGCFHVRRGKYLWPFCEVVTDNEEIAVSASLLVGTGNQRVVFAWVRVPSPGALSERRRRHTSDTNLLRLLAVAASRTVAGSSPNFSPPPSVHQSDDYGLGPELPGRVCEVSQEAAFSCSCPVLPILG</sequence>
<dbReference type="InParanoid" id="A0A0V1BHB7"/>
<name>A0A0V1BHB7_TRISP</name>
<organism evidence="1 2">
    <name type="scientific">Trichinella spiralis</name>
    <name type="common">Trichina worm</name>
    <dbReference type="NCBI Taxonomy" id="6334"/>
    <lineage>
        <taxon>Eukaryota</taxon>
        <taxon>Metazoa</taxon>
        <taxon>Ecdysozoa</taxon>
        <taxon>Nematoda</taxon>
        <taxon>Enoplea</taxon>
        <taxon>Dorylaimia</taxon>
        <taxon>Trichinellida</taxon>
        <taxon>Trichinellidae</taxon>
        <taxon>Trichinella</taxon>
    </lineage>
</organism>
<evidence type="ECO:0000313" key="2">
    <source>
        <dbReference type="Proteomes" id="UP000054776"/>
    </source>
</evidence>
<accession>A0A0V1BHB7</accession>
<proteinExistence type="predicted"/>
<gene>
    <name evidence="1" type="ORF">T01_3944</name>
</gene>